<dbReference type="GO" id="GO:0016020">
    <property type="term" value="C:membrane"/>
    <property type="evidence" value="ECO:0007669"/>
    <property type="project" value="InterPro"/>
</dbReference>
<dbReference type="EMBL" id="JACDUU010000009">
    <property type="protein sequence ID" value="MBA2872857.1"/>
    <property type="molecule type" value="Genomic_DNA"/>
</dbReference>
<sequence length="244" mass="28019">MVDQLKKDFISWVLFIGVILFLGELLFFHGGAIFFLVIAIGCIYIGRKRMPRTSGTVLFWFGVISLMILVFHMMAFRFLLFVYLMYMIVQFVRSKQKPTYITPAIQEAEKIQTGESLLRRKPLLKNVWFGSQKTPEHIYEWNDVNVQTGIGDTIIDLSYTLLPKGEAVIVIRNILGNIQIIVPYEIEVSVHHSVIAGSVAIFEHSEMKVWNETLHFQTAGYESAAQKIKIITSMMIGNLEVKRR</sequence>
<evidence type="ECO:0000313" key="3">
    <source>
        <dbReference type="EMBL" id="MBA2872857.1"/>
    </source>
</evidence>
<dbReference type="InterPro" id="IPR016975">
    <property type="entry name" value="Cell_wall_LiaF"/>
</dbReference>
<dbReference type="Pfam" id="PF09922">
    <property type="entry name" value="LiaF-like_C"/>
    <property type="match status" value="1"/>
</dbReference>
<keyword evidence="1" id="KW-0812">Transmembrane</keyword>
<dbReference type="InterPro" id="IPR047793">
    <property type="entry name" value="LiaF_C"/>
</dbReference>
<evidence type="ECO:0000313" key="4">
    <source>
        <dbReference type="Proteomes" id="UP000580891"/>
    </source>
</evidence>
<protein>
    <submittedName>
        <fullName evidence="3">Lia operon protein LiaF</fullName>
    </submittedName>
</protein>
<evidence type="ECO:0000259" key="2">
    <source>
        <dbReference type="Pfam" id="PF09922"/>
    </source>
</evidence>
<keyword evidence="4" id="KW-1185">Reference proteome</keyword>
<gene>
    <name evidence="3" type="ORF">HNQ85_003170</name>
</gene>
<keyword evidence="1" id="KW-0472">Membrane</keyword>
<keyword evidence="1" id="KW-1133">Transmembrane helix</keyword>
<dbReference type="Proteomes" id="UP000580891">
    <property type="component" value="Unassembled WGS sequence"/>
</dbReference>
<evidence type="ECO:0000256" key="1">
    <source>
        <dbReference type="SAM" id="Phobius"/>
    </source>
</evidence>
<dbReference type="RefSeq" id="WP_181538606.1">
    <property type="nucleotide sequence ID" value="NZ_JACDUU010000009.1"/>
</dbReference>
<comment type="caution">
    <text evidence="3">The sequence shown here is derived from an EMBL/GenBank/DDBJ whole genome shotgun (WGS) entry which is preliminary data.</text>
</comment>
<organism evidence="3 4">
    <name type="scientific">[Anoxybacillus] calidus</name>
    <dbReference type="NCBI Taxonomy" id="575178"/>
    <lineage>
        <taxon>Bacteria</taxon>
        <taxon>Bacillati</taxon>
        <taxon>Bacillota</taxon>
        <taxon>Bacilli</taxon>
        <taxon>Bacillales</taxon>
        <taxon>Anoxybacillaceae</taxon>
        <taxon>Paranoxybacillus</taxon>
    </lineage>
</organism>
<dbReference type="InterPro" id="IPR024425">
    <property type="entry name" value="LiaF-like_C"/>
</dbReference>
<name>A0A7V9Z2G7_9BACL</name>
<reference evidence="3 4" key="1">
    <citation type="submission" date="2020-07" db="EMBL/GenBank/DDBJ databases">
        <title>Genomic Encyclopedia of Type Strains, Phase IV (KMG-IV): sequencing the most valuable type-strain genomes for metagenomic binning, comparative biology and taxonomic classification.</title>
        <authorList>
            <person name="Goeker M."/>
        </authorList>
    </citation>
    <scope>NUCLEOTIDE SEQUENCE [LARGE SCALE GENOMIC DNA]</scope>
    <source>
        <strain evidence="3 4">DSM 25220</strain>
    </source>
</reference>
<feature type="transmembrane region" description="Helical" evidence="1">
    <location>
        <begin position="12"/>
        <end position="45"/>
    </location>
</feature>
<dbReference type="PIRSF" id="PIRSF031509">
    <property type="entry name" value="Cell_wall_LiaF/YvqF"/>
    <property type="match status" value="1"/>
</dbReference>
<dbReference type="AlphaFoldDB" id="A0A7V9Z2G7"/>
<dbReference type="NCBIfam" id="NF040535">
    <property type="entry name" value="LiaF_C_term"/>
    <property type="match status" value="1"/>
</dbReference>
<proteinExistence type="predicted"/>
<feature type="domain" description="Cell wall-active antibiotics response LiaF-like C-terminal" evidence="2">
    <location>
        <begin position="128"/>
        <end position="241"/>
    </location>
</feature>
<feature type="transmembrane region" description="Helical" evidence="1">
    <location>
        <begin position="57"/>
        <end position="86"/>
    </location>
</feature>
<accession>A0A7V9Z2G7</accession>